<feature type="compositionally biased region" description="Low complexity" evidence="1">
    <location>
        <begin position="157"/>
        <end position="174"/>
    </location>
</feature>
<evidence type="ECO:0000313" key="2">
    <source>
        <dbReference type="EMBL" id="KFI24597.1"/>
    </source>
</evidence>
<reference evidence="2 3" key="1">
    <citation type="submission" date="2014-03" db="EMBL/GenBank/DDBJ databases">
        <title>Genome of Paenirhodobacter enshiensis DW2-9.</title>
        <authorList>
            <person name="Wang D."/>
            <person name="Wang G."/>
        </authorList>
    </citation>
    <scope>NUCLEOTIDE SEQUENCE [LARGE SCALE GENOMIC DNA]</scope>
    <source>
        <strain evidence="2 3">DW2-9</strain>
    </source>
</reference>
<dbReference type="AlphaFoldDB" id="A0A086XRE7"/>
<feature type="region of interest" description="Disordered" evidence="1">
    <location>
        <begin position="316"/>
        <end position="338"/>
    </location>
</feature>
<dbReference type="OrthoDB" id="7876765at2"/>
<dbReference type="Proteomes" id="UP000028824">
    <property type="component" value="Unassembled WGS sequence"/>
</dbReference>
<feature type="compositionally biased region" description="Low complexity" evidence="1">
    <location>
        <begin position="125"/>
        <end position="146"/>
    </location>
</feature>
<gene>
    <name evidence="2" type="ORF">CG50_09755</name>
</gene>
<evidence type="ECO:0000313" key="3">
    <source>
        <dbReference type="Proteomes" id="UP000028824"/>
    </source>
</evidence>
<protein>
    <recommendedName>
        <fullName evidence="4">BapA prefix-like domain-containing protein</fullName>
    </recommendedName>
</protein>
<accession>A0A086XRE7</accession>
<feature type="region of interest" description="Disordered" evidence="1">
    <location>
        <begin position="212"/>
        <end position="268"/>
    </location>
</feature>
<feature type="region of interest" description="Disordered" evidence="1">
    <location>
        <begin position="88"/>
        <end position="176"/>
    </location>
</feature>
<evidence type="ECO:0008006" key="4">
    <source>
        <dbReference type="Google" id="ProtNLM"/>
    </source>
</evidence>
<dbReference type="EMBL" id="JFZB01000042">
    <property type="protein sequence ID" value="KFI24597.1"/>
    <property type="molecule type" value="Genomic_DNA"/>
</dbReference>
<organism evidence="2 3">
    <name type="scientific">Paenirhodobacter enshiensis</name>
    <dbReference type="NCBI Taxonomy" id="1105367"/>
    <lineage>
        <taxon>Bacteria</taxon>
        <taxon>Pseudomonadati</taxon>
        <taxon>Pseudomonadota</taxon>
        <taxon>Alphaproteobacteria</taxon>
        <taxon>Rhodobacterales</taxon>
        <taxon>Rhodobacter group</taxon>
        <taxon>Paenirhodobacter</taxon>
    </lineage>
</organism>
<feature type="compositionally biased region" description="Low complexity" evidence="1">
    <location>
        <begin position="219"/>
        <end position="268"/>
    </location>
</feature>
<keyword evidence="3" id="KW-1185">Reference proteome</keyword>
<dbReference type="eggNOG" id="ENOG5033N35">
    <property type="taxonomic scope" value="Bacteria"/>
</dbReference>
<name>A0A086XRE7_9RHOB</name>
<evidence type="ECO:0000256" key="1">
    <source>
        <dbReference type="SAM" id="MobiDB-lite"/>
    </source>
</evidence>
<dbReference type="RefSeq" id="WP_036639710.1">
    <property type="nucleotide sequence ID" value="NZ_JFZB01000042.1"/>
</dbReference>
<comment type="caution">
    <text evidence="2">The sequence shown here is derived from an EMBL/GenBank/DDBJ whole genome shotgun (WGS) entry which is preliminary data.</text>
</comment>
<sequence length="368" mass="35313">MAVEIFSATPSSGATARTYGSELSVKTGSDIYFGKGAPGIAYFEKAGADLRVTLLDGQEVMLHDFFVIGPEGNASRLLDSAGGPVEVTGLLAPEPFQPETGAIDPDRQAAHAGPNHSDNSSYSEAPAQGTPQGAAGGDPSAAAATGSQTVSQSAETAAGQGAEGSDGSASDGAAADGGGSGGWTLFGLGLDKLAFSSALGAILGEIIVSDDNSRHTSGTAAETSSADTAATAETATADTAVVTQGSATGTGSSETAAADTTSGTSATDTALTDTTAAAELVSSLIGDATSSIDTSALSSAASGSAGSDVTAADSSASAASASDTATTDTAEAAGATDSTEAVLTATALTESEATFADLMQGGDDVYGG</sequence>
<proteinExistence type="predicted"/>